<reference evidence="1" key="1">
    <citation type="submission" date="2018-08" db="EMBL/GenBank/DDBJ databases">
        <authorList>
            <consortium name="GenomeTrakr network: Whole genome sequencing for foodborne pathogen traceback"/>
        </authorList>
    </citation>
    <scope>NUCLEOTIDE SEQUENCE</scope>
    <source>
        <strain evidence="1">CFSAN000827</strain>
    </source>
</reference>
<proteinExistence type="predicted"/>
<organism evidence="1">
    <name type="scientific">Salmonella enterica subsp. enterica serovar Newport str. CFSAN000827</name>
    <dbReference type="NCBI Taxonomy" id="1299166"/>
    <lineage>
        <taxon>Bacteria</taxon>
        <taxon>Pseudomonadati</taxon>
        <taxon>Pseudomonadota</taxon>
        <taxon>Gammaproteobacteria</taxon>
        <taxon>Enterobacterales</taxon>
        <taxon>Enterobacteriaceae</taxon>
        <taxon>Salmonella</taxon>
    </lineage>
</organism>
<sequence>MRHRHAPIHSQAIQEKGVKIPVLGREYVGANQTGICWRLESLDAEP</sequence>
<dbReference type="EMBL" id="CP074606">
    <property type="protein sequence ID" value="QVP83995.1"/>
    <property type="molecule type" value="Genomic_DNA"/>
</dbReference>
<gene>
    <name evidence="1" type="ORF">DLM99_18135</name>
</gene>
<reference evidence="1" key="2">
    <citation type="submission" date="2021-05" db="EMBL/GenBank/DDBJ databases">
        <title>Whole genome PacBio Sequel sequence of Salmonella enterica subsp. enterica.</title>
        <authorList>
            <person name="Hoffmann M."/>
            <person name="Balkey M."/>
            <person name="Luo Y."/>
        </authorList>
    </citation>
    <scope>NUCLEOTIDE SEQUENCE</scope>
    <source>
        <strain evidence="1">CFSAN000827</strain>
    </source>
</reference>
<dbReference type="AlphaFoldDB" id="A0A8E6N7K3"/>
<protein>
    <submittedName>
        <fullName evidence="1">Uncharacterized protein</fullName>
    </submittedName>
</protein>
<name>A0A8E6N7K3_SALNE</name>
<dbReference type="RefSeq" id="WP_172368864.1">
    <property type="nucleotide sequence ID" value="NZ_CP074606.1"/>
</dbReference>
<evidence type="ECO:0000313" key="1">
    <source>
        <dbReference type="EMBL" id="QVP83995.1"/>
    </source>
</evidence>
<accession>A0A8E6N7K3</accession>